<keyword evidence="3" id="KW-1185">Reference proteome</keyword>
<feature type="region of interest" description="Disordered" evidence="1">
    <location>
        <begin position="57"/>
        <end position="101"/>
    </location>
</feature>
<dbReference type="InterPro" id="IPR036390">
    <property type="entry name" value="WH_DNA-bd_sf"/>
</dbReference>
<dbReference type="SUPFAM" id="SSF46785">
    <property type="entry name" value="Winged helix' DNA-binding domain"/>
    <property type="match status" value="1"/>
</dbReference>
<proteinExistence type="predicted"/>
<comment type="caution">
    <text evidence="2">The sequence shown here is derived from an EMBL/GenBank/DDBJ whole genome shotgun (WGS) entry which is preliminary data.</text>
</comment>
<evidence type="ECO:0000313" key="3">
    <source>
        <dbReference type="Proteomes" id="UP000568380"/>
    </source>
</evidence>
<reference evidence="2 3" key="1">
    <citation type="submission" date="2020-08" db="EMBL/GenBank/DDBJ databases">
        <title>Genomic Encyclopedia of Type Strains, Phase IV (KMG-IV): sequencing the most valuable type-strain genomes for metagenomic binning, comparative biology and taxonomic classification.</title>
        <authorList>
            <person name="Goeker M."/>
        </authorList>
    </citation>
    <scope>NUCLEOTIDE SEQUENCE [LARGE SCALE GENOMIC DNA]</scope>
    <source>
        <strain evidence="2 3">DSM 45385</strain>
    </source>
</reference>
<evidence type="ECO:0000256" key="1">
    <source>
        <dbReference type="SAM" id="MobiDB-lite"/>
    </source>
</evidence>
<name>A0A7W8EL67_9ACTN</name>
<protein>
    <submittedName>
        <fullName evidence="2">Uncharacterized protein</fullName>
    </submittedName>
</protein>
<dbReference type="Proteomes" id="UP000568380">
    <property type="component" value="Unassembled WGS sequence"/>
</dbReference>
<organism evidence="2 3">
    <name type="scientific">Nonomuraea endophytica</name>
    <dbReference type="NCBI Taxonomy" id="714136"/>
    <lineage>
        <taxon>Bacteria</taxon>
        <taxon>Bacillati</taxon>
        <taxon>Actinomycetota</taxon>
        <taxon>Actinomycetes</taxon>
        <taxon>Streptosporangiales</taxon>
        <taxon>Streptosporangiaceae</taxon>
        <taxon>Nonomuraea</taxon>
    </lineage>
</organism>
<sequence>MIAGTCARYLHLSPDTVTRRLRTLVCARLVETKRIRRDLYVRTLNFTQVGSRLSADQLDGALPEPDHRATTTVDGSGAAEQSGEHQHAAAQTAPAPARPCT</sequence>
<gene>
    <name evidence="2" type="ORF">HNR40_009064</name>
</gene>
<accession>A0A7W8EL67</accession>
<evidence type="ECO:0000313" key="2">
    <source>
        <dbReference type="EMBL" id="MBB5083559.1"/>
    </source>
</evidence>
<dbReference type="EMBL" id="JACHIN010000018">
    <property type="protein sequence ID" value="MBB5083559.1"/>
    <property type="molecule type" value="Genomic_DNA"/>
</dbReference>
<dbReference type="AlphaFoldDB" id="A0A7W8EL67"/>
<dbReference type="RefSeq" id="WP_184972788.1">
    <property type="nucleotide sequence ID" value="NZ_JACHIN010000018.1"/>
</dbReference>